<name>A0A5K7XEK5_9BACT</name>
<gene>
    <name evidence="1" type="ORF">PLANPX_4842</name>
</gene>
<dbReference type="Proteomes" id="UP000326837">
    <property type="component" value="Chromosome"/>
</dbReference>
<sequence length="37" mass="4399">MQHTDSFDLWEDVWRRSGARNKRQLLSRSTAAHVKQS</sequence>
<proteinExistence type="predicted"/>
<keyword evidence="2" id="KW-1185">Reference proteome</keyword>
<dbReference type="EMBL" id="AP021861">
    <property type="protein sequence ID" value="BBO35230.1"/>
    <property type="molecule type" value="Genomic_DNA"/>
</dbReference>
<dbReference type="KEGG" id="lpav:PLANPX_4842"/>
<evidence type="ECO:0000313" key="2">
    <source>
        <dbReference type="Proteomes" id="UP000326837"/>
    </source>
</evidence>
<protein>
    <submittedName>
        <fullName evidence="1">Uncharacterized protein</fullName>
    </submittedName>
</protein>
<accession>A0A5K7XEK5</accession>
<reference evidence="2" key="1">
    <citation type="submission" date="2019-10" db="EMBL/GenBank/DDBJ databases">
        <title>Lacipirellula parvula gen. nov., sp. nov., representing a lineage of planctomycetes widespread in freshwater anoxic habitats, and description of the family Lacipirellulaceae.</title>
        <authorList>
            <person name="Dedysh S.N."/>
            <person name="Kulichevskaya I.S."/>
            <person name="Beletsky A.V."/>
            <person name="Rakitin A.L."/>
            <person name="Mardanov A.V."/>
            <person name="Ivanova A.A."/>
            <person name="Saltykova V.X."/>
            <person name="Rijpstra W.I.C."/>
            <person name="Sinninghe Damste J.S."/>
            <person name="Ravin N.V."/>
        </authorList>
    </citation>
    <scope>NUCLEOTIDE SEQUENCE [LARGE SCALE GENOMIC DNA]</scope>
    <source>
        <strain evidence="2">PX69</strain>
    </source>
</reference>
<evidence type="ECO:0000313" key="1">
    <source>
        <dbReference type="EMBL" id="BBO35230.1"/>
    </source>
</evidence>
<organism evidence="1 2">
    <name type="scientific">Lacipirellula parvula</name>
    <dbReference type="NCBI Taxonomy" id="2650471"/>
    <lineage>
        <taxon>Bacteria</taxon>
        <taxon>Pseudomonadati</taxon>
        <taxon>Planctomycetota</taxon>
        <taxon>Planctomycetia</taxon>
        <taxon>Pirellulales</taxon>
        <taxon>Lacipirellulaceae</taxon>
        <taxon>Lacipirellula</taxon>
    </lineage>
</organism>
<dbReference type="AlphaFoldDB" id="A0A5K7XEK5"/>